<sequence>MLALILSACIILSHQHYMPDYGQRGLFWIPYLLPLPRVNHYRPVYYEYPEEEVFHDSQAFAKPLEQPNEHFGGVEGRNNHRGSDDGTDGTLGDDYPDVQLRMNKPDARLFLLGGDSTFDNPFWKTITLTLMSTVNVTRVQPCLPAGQFTGGSANVICQRKKRIALEDSPAISEDSQFAIHPSKPLPLMTTSVATIDQSNSKNRETITSSKDDMTVGDDENDRLQYPYREMRFLNNYVTVTEYSYTFNSFTVTKTVSLLSTVGVPRLVCRPSGFVVC</sequence>
<organism evidence="3 4">
    <name type="scientific">Daphnia sinensis</name>
    <dbReference type="NCBI Taxonomy" id="1820382"/>
    <lineage>
        <taxon>Eukaryota</taxon>
        <taxon>Metazoa</taxon>
        <taxon>Ecdysozoa</taxon>
        <taxon>Arthropoda</taxon>
        <taxon>Crustacea</taxon>
        <taxon>Branchiopoda</taxon>
        <taxon>Diplostraca</taxon>
        <taxon>Cladocera</taxon>
        <taxon>Anomopoda</taxon>
        <taxon>Daphniidae</taxon>
        <taxon>Daphnia</taxon>
        <taxon>Daphnia similis group</taxon>
    </lineage>
</organism>
<gene>
    <name evidence="3" type="ORF">GHT06_016052</name>
</gene>
<feature type="region of interest" description="Disordered" evidence="1">
    <location>
        <begin position="66"/>
        <end position="93"/>
    </location>
</feature>
<evidence type="ECO:0000256" key="2">
    <source>
        <dbReference type="SAM" id="SignalP"/>
    </source>
</evidence>
<dbReference type="Proteomes" id="UP000820818">
    <property type="component" value="Linkage Group LG5"/>
</dbReference>
<evidence type="ECO:0000313" key="4">
    <source>
        <dbReference type="Proteomes" id="UP000820818"/>
    </source>
</evidence>
<keyword evidence="2" id="KW-0732">Signal</keyword>
<feature type="signal peptide" evidence="2">
    <location>
        <begin position="1"/>
        <end position="15"/>
    </location>
</feature>
<keyword evidence="4" id="KW-1185">Reference proteome</keyword>
<accession>A0AAD5LK81</accession>
<evidence type="ECO:0000256" key="1">
    <source>
        <dbReference type="SAM" id="MobiDB-lite"/>
    </source>
</evidence>
<reference evidence="3 4" key="1">
    <citation type="submission" date="2022-05" db="EMBL/GenBank/DDBJ databases">
        <title>A multi-omics perspective on studying reproductive biology in Daphnia sinensis.</title>
        <authorList>
            <person name="Jia J."/>
        </authorList>
    </citation>
    <scope>NUCLEOTIDE SEQUENCE [LARGE SCALE GENOMIC DNA]</scope>
    <source>
        <strain evidence="3 4">WSL</strain>
    </source>
</reference>
<name>A0AAD5LK81_9CRUS</name>
<dbReference type="EMBL" id="WJBH02000005">
    <property type="protein sequence ID" value="KAI9559263.1"/>
    <property type="molecule type" value="Genomic_DNA"/>
</dbReference>
<dbReference type="AlphaFoldDB" id="A0AAD5LK81"/>
<proteinExistence type="predicted"/>
<comment type="caution">
    <text evidence="3">The sequence shown here is derived from an EMBL/GenBank/DDBJ whole genome shotgun (WGS) entry which is preliminary data.</text>
</comment>
<evidence type="ECO:0000313" key="3">
    <source>
        <dbReference type="EMBL" id="KAI9559263.1"/>
    </source>
</evidence>
<feature type="chain" id="PRO_5042254851" evidence="2">
    <location>
        <begin position="16"/>
        <end position="276"/>
    </location>
</feature>
<protein>
    <submittedName>
        <fullName evidence="3">Uncharacterized protein</fullName>
    </submittedName>
</protein>